<evidence type="ECO:0000256" key="1">
    <source>
        <dbReference type="SAM" id="Phobius"/>
    </source>
</evidence>
<name>L9XYH0_9EURY</name>
<evidence type="ECO:0000313" key="3">
    <source>
        <dbReference type="Proteomes" id="UP000011531"/>
    </source>
</evidence>
<proteinExistence type="predicted"/>
<dbReference type="Proteomes" id="UP000011531">
    <property type="component" value="Unassembled WGS sequence"/>
</dbReference>
<gene>
    <name evidence="2" type="ORF">C492_01269</name>
</gene>
<sequence length="52" mass="5770">MLNTLLHTGSEHPDLLWIVLPSLLSFVAGLSAGALSDRVRSWLRPRREASND</sequence>
<reference evidence="2 3" key="1">
    <citation type="journal article" date="2014" name="PLoS Genet.">
        <title>Phylogenetically driven sequencing of extremely halophilic archaea reveals strategies for static and dynamic osmo-response.</title>
        <authorList>
            <person name="Becker E.A."/>
            <person name="Seitzer P.M."/>
            <person name="Tritt A."/>
            <person name="Larsen D."/>
            <person name="Krusor M."/>
            <person name="Yao A.I."/>
            <person name="Wu D."/>
            <person name="Madern D."/>
            <person name="Eisen J.A."/>
            <person name="Darling A.E."/>
            <person name="Facciotti M.T."/>
        </authorList>
    </citation>
    <scope>NUCLEOTIDE SEQUENCE [LARGE SCALE GENOMIC DNA]</scope>
    <source>
        <strain evidence="2 3">DSM 18795</strain>
    </source>
</reference>
<keyword evidence="3" id="KW-1185">Reference proteome</keyword>
<dbReference type="EMBL" id="AOIA01000017">
    <property type="protein sequence ID" value="ELY66512.1"/>
    <property type="molecule type" value="Genomic_DNA"/>
</dbReference>
<dbReference type="RefSeq" id="WP_008419744.1">
    <property type="nucleotide sequence ID" value="NZ_AOIA01000017.1"/>
</dbReference>
<accession>L9XYH0</accession>
<comment type="caution">
    <text evidence="2">The sequence shown here is derived from an EMBL/GenBank/DDBJ whole genome shotgun (WGS) entry which is preliminary data.</text>
</comment>
<protein>
    <submittedName>
        <fullName evidence="2">Uncharacterized protein</fullName>
    </submittedName>
</protein>
<dbReference type="AlphaFoldDB" id="L9XYH0"/>
<feature type="transmembrane region" description="Helical" evidence="1">
    <location>
        <begin position="15"/>
        <end position="36"/>
    </location>
</feature>
<dbReference type="OrthoDB" id="154701at2157"/>
<evidence type="ECO:0000313" key="2">
    <source>
        <dbReference type="EMBL" id="ELY66512.1"/>
    </source>
</evidence>
<keyword evidence="1" id="KW-0472">Membrane</keyword>
<keyword evidence="1" id="KW-1133">Transmembrane helix</keyword>
<keyword evidence="1" id="KW-0812">Transmembrane</keyword>
<organism evidence="2 3">
    <name type="scientific">Natronococcus jeotgali DSM 18795</name>
    <dbReference type="NCBI Taxonomy" id="1227498"/>
    <lineage>
        <taxon>Archaea</taxon>
        <taxon>Methanobacteriati</taxon>
        <taxon>Methanobacteriota</taxon>
        <taxon>Stenosarchaea group</taxon>
        <taxon>Halobacteria</taxon>
        <taxon>Halobacteriales</taxon>
        <taxon>Natrialbaceae</taxon>
        <taxon>Natronococcus</taxon>
    </lineage>
</organism>